<keyword evidence="3" id="KW-1003">Cell membrane</keyword>
<evidence type="ECO:0000256" key="5">
    <source>
        <dbReference type="ARBA" id="ARBA00022989"/>
    </source>
</evidence>
<evidence type="ECO:0000313" key="9">
    <source>
        <dbReference type="Proteomes" id="UP000034911"/>
    </source>
</evidence>
<evidence type="ECO:0000256" key="7">
    <source>
        <dbReference type="SAM" id="Phobius"/>
    </source>
</evidence>
<dbReference type="PANTHER" id="PTHR30250:SF10">
    <property type="entry name" value="LIPOPOLYSACCHARIDE BIOSYNTHESIS PROTEIN WZXC"/>
    <property type="match status" value="1"/>
</dbReference>
<feature type="transmembrane region" description="Helical" evidence="7">
    <location>
        <begin position="223"/>
        <end position="244"/>
    </location>
</feature>
<comment type="caution">
    <text evidence="8">The sequence shown here is derived from an EMBL/GenBank/DDBJ whole genome shotgun (WGS) entry which is preliminary data.</text>
</comment>
<feature type="transmembrane region" description="Helical" evidence="7">
    <location>
        <begin position="48"/>
        <end position="72"/>
    </location>
</feature>
<dbReference type="CDD" id="cd13128">
    <property type="entry name" value="MATE_Wzx_like"/>
    <property type="match status" value="1"/>
</dbReference>
<feature type="transmembrane region" description="Helical" evidence="7">
    <location>
        <begin position="306"/>
        <end position="327"/>
    </location>
</feature>
<evidence type="ECO:0000256" key="3">
    <source>
        <dbReference type="ARBA" id="ARBA00022475"/>
    </source>
</evidence>
<keyword evidence="6 7" id="KW-0472">Membrane</keyword>
<evidence type="ECO:0000256" key="1">
    <source>
        <dbReference type="ARBA" id="ARBA00004651"/>
    </source>
</evidence>
<evidence type="ECO:0000256" key="2">
    <source>
        <dbReference type="ARBA" id="ARBA00007430"/>
    </source>
</evidence>
<dbReference type="EMBL" id="LCLH01000006">
    <property type="protein sequence ID" value="KKU14115.1"/>
    <property type="molecule type" value="Genomic_DNA"/>
</dbReference>
<gene>
    <name evidence="8" type="ORF">UX20_C0006G0017</name>
</gene>
<sequence>MLGTVPPMSTSVVKNTVYLITALVGQKSIAFVYFTILARQLTIEEMGLYSTAVSLSLIFSIFVDVGLTSVLIRDLAALLSRTGDHSKEEQELIGNTFALKFFLSLIAFAILYFGVRVAGYPEAVVRLSWIAGIIMILDSTQLTLYGILRALGNLRYEAYGMILGQLCAFGIGATLLMRHAPLPWFLAALVVASAFNVVWSLSVLRTRFHVPFVLHLSVLRTRALLFCAAPFALAGIFVKLYSFVDSLLLARIAGVHAVGLYSIPYKLAFAFQFIPLAVVAALYPAMSSAHAESRVKLKNLFEHSTIYVGMIAFLIVSILVVIAEPLIRTLYGTQYLPGVGVLRILAVTLFFTFLGYPVGSLLNASHRQNAQTMFIGLTAALNISLNFLLIPFMGIMGAALAALVSKISGCSHVSFCHVNPKNMHEWYMCHRGHVVSHKAVFSAHTPSCGADSACCGACWGNRCDLCYLFIRKRSVSH</sequence>
<dbReference type="GO" id="GO:0005886">
    <property type="term" value="C:plasma membrane"/>
    <property type="evidence" value="ECO:0007669"/>
    <property type="project" value="UniProtKB-SubCell"/>
</dbReference>
<accession>A0A0G1QZQ1</accession>
<reference evidence="8 9" key="1">
    <citation type="journal article" date="2015" name="Nature">
        <title>rRNA introns, odd ribosomes, and small enigmatic genomes across a large radiation of phyla.</title>
        <authorList>
            <person name="Brown C.T."/>
            <person name="Hug L.A."/>
            <person name="Thomas B.C."/>
            <person name="Sharon I."/>
            <person name="Castelle C.J."/>
            <person name="Singh A."/>
            <person name="Wilkins M.J."/>
            <person name="Williams K.H."/>
            <person name="Banfield J.F."/>
        </authorList>
    </citation>
    <scope>NUCLEOTIDE SEQUENCE [LARGE SCALE GENOMIC DNA]</scope>
</reference>
<proteinExistence type="inferred from homology"/>
<feature type="transmembrane region" description="Helical" evidence="7">
    <location>
        <begin position="184"/>
        <end position="203"/>
    </location>
</feature>
<feature type="transmembrane region" description="Helical" evidence="7">
    <location>
        <begin position="265"/>
        <end position="286"/>
    </location>
</feature>
<dbReference type="AlphaFoldDB" id="A0A0G1QZQ1"/>
<feature type="transmembrane region" description="Helical" evidence="7">
    <location>
        <begin position="379"/>
        <end position="404"/>
    </location>
</feature>
<dbReference type="Pfam" id="PF01943">
    <property type="entry name" value="Polysacc_synt"/>
    <property type="match status" value="1"/>
</dbReference>
<feature type="transmembrane region" description="Helical" evidence="7">
    <location>
        <begin position="159"/>
        <end position="177"/>
    </location>
</feature>
<feature type="transmembrane region" description="Helical" evidence="7">
    <location>
        <begin position="127"/>
        <end position="147"/>
    </location>
</feature>
<dbReference type="STRING" id="1619050.UX20_C0006G0017"/>
<keyword evidence="4 7" id="KW-0812">Transmembrane</keyword>
<feature type="transmembrane region" description="Helical" evidence="7">
    <location>
        <begin position="339"/>
        <end position="359"/>
    </location>
</feature>
<evidence type="ECO:0000313" key="8">
    <source>
        <dbReference type="EMBL" id="KKU14115.1"/>
    </source>
</evidence>
<dbReference type="PANTHER" id="PTHR30250">
    <property type="entry name" value="PST FAMILY PREDICTED COLANIC ACID TRANSPORTER"/>
    <property type="match status" value="1"/>
</dbReference>
<organism evidence="8 9">
    <name type="scientific">Candidatus Magasanikbacteria bacterium GW2011_GWC2_45_8</name>
    <dbReference type="NCBI Taxonomy" id="1619050"/>
    <lineage>
        <taxon>Bacteria</taxon>
        <taxon>Candidatus Magasanikiibacteriota</taxon>
    </lineage>
</organism>
<dbReference type="Proteomes" id="UP000034911">
    <property type="component" value="Unassembled WGS sequence"/>
</dbReference>
<comment type="similarity">
    <text evidence="2">Belongs to the polysaccharide synthase family.</text>
</comment>
<feature type="transmembrane region" description="Helical" evidence="7">
    <location>
        <begin position="92"/>
        <end position="115"/>
    </location>
</feature>
<evidence type="ECO:0000256" key="4">
    <source>
        <dbReference type="ARBA" id="ARBA00022692"/>
    </source>
</evidence>
<dbReference type="InterPro" id="IPR050833">
    <property type="entry name" value="Poly_Biosynth_Transport"/>
</dbReference>
<comment type="subcellular location">
    <subcellularLocation>
        <location evidence="1">Cell membrane</location>
        <topology evidence="1">Multi-pass membrane protein</topology>
    </subcellularLocation>
</comment>
<name>A0A0G1QZQ1_9BACT</name>
<feature type="transmembrane region" description="Helical" evidence="7">
    <location>
        <begin position="16"/>
        <end position="36"/>
    </location>
</feature>
<dbReference type="InterPro" id="IPR002797">
    <property type="entry name" value="Polysacc_synth"/>
</dbReference>
<protein>
    <submittedName>
        <fullName evidence="8">Membrane protein involved in the export of O-antigen and teichoic acid</fullName>
    </submittedName>
</protein>
<keyword evidence="5 7" id="KW-1133">Transmembrane helix</keyword>
<evidence type="ECO:0000256" key="6">
    <source>
        <dbReference type="ARBA" id="ARBA00023136"/>
    </source>
</evidence>